<protein>
    <submittedName>
        <fullName evidence="2">Uncharacterized protein</fullName>
    </submittedName>
</protein>
<dbReference type="AlphaFoldDB" id="A0AAD2HFJ8"/>
<organism evidence="2 3">
    <name type="scientific">Mycena citricolor</name>
    <dbReference type="NCBI Taxonomy" id="2018698"/>
    <lineage>
        <taxon>Eukaryota</taxon>
        <taxon>Fungi</taxon>
        <taxon>Dikarya</taxon>
        <taxon>Basidiomycota</taxon>
        <taxon>Agaricomycotina</taxon>
        <taxon>Agaricomycetes</taxon>
        <taxon>Agaricomycetidae</taxon>
        <taxon>Agaricales</taxon>
        <taxon>Marasmiineae</taxon>
        <taxon>Mycenaceae</taxon>
        <taxon>Mycena</taxon>
    </lineage>
</organism>
<reference evidence="2" key="1">
    <citation type="submission" date="2023-11" db="EMBL/GenBank/DDBJ databases">
        <authorList>
            <person name="De Vega J J."/>
            <person name="De Vega J J."/>
        </authorList>
    </citation>
    <scope>NUCLEOTIDE SEQUENCE</scope>
</reference>
<keyword evidence="3" id="KW-1185">Reference proteome</keyword>
<dbReference type="EMBL" id="CAVNYO010000403">
    <property type="protein sequence ID" value="CAK5274762.1"/>
    <property type="molecule type" value="Genomic_DNA"/>
</dbReference>
<comment type="caution">
    <text evidence="2">The sequence shown here is derived from an EMBL/GenBank/DDBJ whole genome shotgun (WGS) entry which is preliminary data.</text>
</comment>
<dbReference type="Proteomes" id="UP001295794">
    <property type="component" value="Unassembled WGS sequence"/>
</dbReference>
<gene>
    <name evidence="2" type="ORF">MYCIT1_LOCUS22062</name>
</gene>
<evidence type="ECO:0000313" key="3">
    <source>
        <dbReference type="Proteomes" id="UP001295794"/>
    </source>
</evidence>
<name>A0AAD2HFJ8_9AGAR</name>
<feature type="region of interest" description="Disordered" evidence="1">
    <location>
        <begin position="88"/>
        <end position="185"/>
    </location>
</feature>
<evidence type="ECO:0000256" key="1">
    <source>
        <dbReference type="SAM" id="MobiDB-lite"/>
    </source>
</evidence>
<proteinExistence type="predicted"/>
<accession>A0AAD2HFJ8</accession>
<evidence type="ECO:0000313" key="2">
    <source>
        <dbReference type="EMBL" id="CAK5274762.1"/>
    </source>
</evidence>
<sequence length="336" mass="36782">MSRRTFPEDSHSRDLNVGPFSTKFELESFFVIRKAVKKLNETQQLTRDSRFASVHPFCPSVIGIYPNQVADIETPQWSQLQSGLRTRCNSPQEPMKLFQPRSSESESSRTASSIALPVPRTRILTFRTPSGGSSTSTQPDTIGEVLHTPNSNASPRKTALKGTAPGPVARDTASDSQLSSEPGIQRANLGIADAASLFLRMRPRQVKKPHHIESSSGLQPLSHSQVVEGAQDAWRSTVRRADVFICEGGVNVVQLLRVAREDLLEDAGVMGGNALVDERWDCTICGPKHRRNGFFKVEIAYSASAMRSSTSDPHRPVAVAQARGVPGLMSVIKRNV</sequence>